<reference evidence="2 3" key="1">
    <citation type="submission" date="2022-01" db="EMBL/GenBank/DDBJ databases">
        <title>A high-quality chromosome-level genome assembly of rohu carp, Labeo rohita.</title>
        <authorList>
            <person name="Arick M.A. II"/>
            <person name="Hsu C.-Y."/>
            <person name="Magbanua Z."/>
            <person name="Pechanova O."/>
            <person name="Grover C."/>
            <person name="Miller E."/>
            <person name="Thrash A."/>
            <person name="Ezzel L."/>
            <person name="Alam S."/>
            <person name="Benzie J."/>
            <person name="Hamilton M."/>
            <person name="Karsi A."/>
            <person name="Lawrence M.L."/>
            <person name="Peterson D.G."/>
        </authorList>
    </citation>
    <scope>NUCLEOTIDE SEQUENCE [LARGE SCALE GENOMIC DNA]</scope>
    <source>
        <strain evidence="3">BAU-BD-2019</strain>
        <tissue evidence="2">Blood</tissue>
    </source>
</reference>
<accession>A0ABQ8M0Z5</accession>
<gene>
    <name evidence="2" type="ORF">H4Q32_029778</name>
</gene>
<dbReference type="EMBL" id="JACTAM010000015">
    <property type="protein sequence ID" value="KAI2656575.1"/>
    <property type="molecule type" value="Genomic_DNA"/>
</dbReference>
<feature type="chain" id="PRO_5046731884" evidence="1">
    <location>
        <begin position="22"/>
        <end position="200"/>
    </location>
</feature>
<proteinExistence type="predicted"/>
<keyword evidence="1" id="KW-0732">Signal</keyword>
<feature type="signal peptide" evidence="1">
    <location>
        <begin position="1"/>
        <end position="21"/>
    </location>
</feature>
<name>A0ABQ8M0Z5_LABRO</name>
<organism evidence="2 3">
    <name type="scientific">Labeo rohita</name>
    <name type="common">Indian major carp</name>
    <name type="synonym">Cyprinus rohita</name>
    <dbReference type="NCBI Taxonomy" id="84645"/>
    <lineage>
        <taxon>Eukaryota</taxon>
        <taxon>Metazoa</taxon>
        <taxon>Chordata</taxon>
        <taxon>Craniata</taxon>
        <taxon>Vertebrata</taxon>
        <taxon>Euteleostomi</taxon>
        <taxon>Actinopterygii</taxon>
        <taxon>Neopterygii</taxon>
        <taxon>Teleostei</taxon>
        <taxon>Ostariophysi</taxon>
        <taxon>Cypriniformes</taxon>
        <taxon>Cyprinidae</taxon>
        <taxon>Labeoninae</taxon>
        <taxon>Labeonini</taxon>
        <taxon>Labeo</taxon>
    </lineage>
</organism>
<comment type="caution">
    <text evidence="2">The sequence shown here is derived from an EMBL/GenBank/DDBJ whole genome shotgun (WGS) entry which is preliminary data.</text>
</comment>
<protein>
    <submittedName>
        <fullName evidence="2">Phenylalanine ammonia-lyase</fullName>
    </submittedName>
</protein>
<dbReference type="Proteomes" id="UP000830375">
    <property type="component" value="Unassembled WGS sequence"/>
</dbReference>
<evidence type="ECO:0000313" key="2">
    <source>
        <dbReference type="EMBL" id="KAI2656575.1"/>
    </source>
</evidence>
<sequence>MPKPCGLNYLLSSLLLWSAQSILFSHPAQRKTVSPRAAPRARRLSNAHPLTRSSFAVVCQPLRSPLALQLCSGFTPGLPVSNDVMAGGSLVSISSLRVLDSALARRPSGSTMAPNFLLSTVARQSTGSTGLPRPSGSALVWHRPSCASGFVSSHFRPLSLQLHHSLPQRSLGSPRDSLLCPYMVLFLCSFCLTSYSSHLC</sequence>
<evidence type="ECO:0000313" key="3">
    <source>
        <dbReference type="Proteomes" id="UP000830375"/>
    </source>
</evidence>
<keyword evidence="3" id="KW-1185">Reference proteome</keyword>
<evidence type="ECO:0000256" key="1">
    <source>
        <dbReference type="SAM" id="SignalP"/>
    </source>
</evidence>